<accession>A0ACC2LVF7</accession>
<dbReference type="Proteomes" id="UP001234297">
    <property type="component" value="Chromosome 3"/>
</dbReference>
<protein>
    <submittedName>
        <fullName evidence="1">Uncharacterized protein</fullName>
    </submittedName>
</protein>
<evidence type="ECO:0000313" key="1">
    <source>
        <dbReference type="EMBL" id="KAJ8637336.1"/>
    </source>
</evidence>
<sequence length="308" mass="34631">MKNNSLVPHSSQLVRFHRQPYLRVTRFRCGGFVLGIALNHCIADGTSATEFMNSWAETARGLPISNPPFLDRTILRSRQSPKVMSPHHELAEINDISNIAALYQEHQIQYKSFIFKQEQLAQLKKTAMEDNAIKNCSTFVALSAFIWSSQSKALRMRPNQETRLLFTVDGRSRFNPPLPKGFFGNGIIFAHCSCSAGELIEKPLSFAVRMVQEAIKVVNEDHLRSLIDHLEVTRASYPTAANNLLISEWSRLSFSSTDFGWGVPLQSGLASPPIIGLFLPYGEERKCINVLMCLPAPAMETFQELMVM</sequence>
<comment type="caution">
    <text evidence="1">The sequence shown here is derived from an EMBL/GenBank/DDBJ whole genome shotgun (WGS) entry which is preliminary data.</text>
</comment>
<dbReference type="EMBL" id="CM056811">
    <property type="protein sequence ID" value="KAJ8637336.1"/>
    <property type="molecule type" value="Genomic_DNA"/>
</dbReference>
<name>A0ACC2LVF7_PERAE</name>
<proteinExistence type="predicted"/>
<organism evidence="1 2">
    <name type="scientific">Persea americana</name>
    <name type="common">Avocado</name>
    <dbReference type="NCBI Taxonomy" id="3435"/>
    <lineage>
        <taxon>Eukaryota</taxon>
        <taxon>Viridiplantae</taxon>
        <taxon>Streptophyta</taxon>
        <taxon>Embryophyta</taxon>
        <taxon>Tracheophyta</taxon>
        <taxon>Spermatophyta</taxon>
        <taxon>Magnoliopsida</taxon>
        <taxon>Magnoliidae</taxon>
        <taxon>Laurales</taxon>
        <taxon>Lauraceae</taxon>
        <taxon>Persea</taxon>
    </lineage>
</organism>
<reference evidence="1 2" key="1">
    <citation type="journal article" date="2022" name="Hortic Res">
        <title>A haplotype resolved chromosomal level avocado genome allows analysis of novel avocado genes.</title>
        <authorList>
            <person name="Nath O."/>
            <person name="Fletcher S.J."/>
            <person name="Hayward A."/>
            <person name="Shaw L.M."/>
            <person name="Masouleh A.K."/>
            <person name="Furtado A."/>
            <person name="Henry R.J."/>
            <person name="Mitter N."/>
        </authorList>
    </citation>
    <scope>NUCLEOTIDE SEQUENCE [LARGE SCALE GENOMIC DNA]</scope>
    <source>
        <strain evidence="2">cv. Hass</strain>
    </source>
</reference>
<gene>
    <name evidence="1" type="ORF">MRB53_011603</name>
</gene>
<evidence type="ECO:0000313" key="2">
    <source>
        <dbReference type="Proteomes" id="UP001234297"/>
    </source>
</evidence>
<keyword evidence="2" id="KW-1185">Reference proteome</keyword>